<accession>W2TVE8</accession>
<keyword evidence="1" id="KW-0812">Transmembrane</keyword>
<keyword evidence="1" id="KW-0472">Membrane</keyword>
<dbReference type="KEGG" id="nai:NECAME_06338"/>
<sequence>MFLLKGSEQTNQPRRFVSSIAAVAAASCGGGVHFAGFQQLRAPKTGSAGRPALMRCPKRQYAYD</sequence>
<feature type="transmembrane region" description="Helical" evidence="1">
    <location>
        <begin position="16"/>
        <end position="37"/>
    </location>
</feature>
<dbReference type="Proteomes" id="UP000053676">
    <property type="component" value="Unassembled WGS sequence"/>
</dbReference>
<keyword evidence="3" id="KW-1185">Reference proteome</keyword>
<reference evidence="3" key="1">
    <citation type="journal article" date="2014" name="Nat. Genet.">
        <title>Genome of the human hookworm Necator americanus.</title>
        <authorList>
            <person name="Tang Y.T."/>
            <person name="Gao X."/>
            <person name="Rosa B.A."/>
            <person name="Abubucker S."/>
            <person name="Hallsworth-Pepin K."/>
            <person name="Martin J."/>
            <person name="Tyagi R."/>
            <person name="Heizer E."/>
            <person name="Zhang X."/>
            <person name="Bhonagiri-Palsikar V."/>
            <person name="Minx P."/>
            <person name="Warren W.C."/>
            <person name="Wang Q."/>
            <person name="Zhan B."/>
            <person name="Hotez P.J."/>
            <person name="Sternberg P.W."/>
            <person name="Dougall A."/>
            <person name="Gaze S.T."/>
            <person name="Mulvenna J."/>
            <person name="Sotillo J."/>
            <person name="Ranganathan S."/>
            <person name="Rabelo E.M."/>
            <person name="Wilson R.K."/>
            <person name="Felgner P.L."/>
            <person name="Bethony J."/>
            <person name="Hawdon J.M."/>
            <person name="Gasser R.B."/>
            <person name="Loukas A."/>
            <person name="Mitreva M."/>
        </authorList>
    </citation>
    <scope>NUCLEOTIDE SEQUENCE [LARGE SCALE GENOMIC DNA]</scope>
</reference>
<dbReference type="EMBL" id="KI657700">
    <property type="protein sequence ID" value="ETN85634.1"/>
    <property type="molecule type" value="Genomic_DNA"/>
</dbReference>
<keyword evidence="1" id="KW-1133">Transmembrane helix</keyword>
<protein>
    <submittedName>
        <fullName evidence="2">Uncharacterized protein</fullName>
    </submittedName>
</protein>
<evidence type="ECO:0000313" key="2">
    <source>
        <dbReference type="EMBL" id="ETN85634.1"/>
    </source>
</evidence>
<evidence type="ECO:0000313" key="3">
    <source>
        <dbReference type="Proteomes" id="UP000053676"/>
    </source>
</evidence>
<dbReference type="AlphaFoldDB" id="W2TVE8"/>
<gene>
    <name evidence="2" type="ORF">NECAME_06338</name>
</gene>
<dbReference type="PROSITE" id="PS51257">
    <property type="entry name" value="PROKAR_LIPOPROTEIN"/>
    <property type="match status" value="1"/>
</dbReference>
<name>W2TVE8_NECAM</name>
<proteinExistence type="predicted"/>
<evidence type="ECO:0000256" key="1">
    <source>
        <dbReference type="SAM" id="Phobius"/>
    </source>
</evidence>
<organism evidence="2 3">
    <name type="scientific">Necator americanus</name>
    <name type="common">Human hookworm</name>
    <dbReference type="NCBI Taxonomy" id="51031"/>
    <lineage>
        <taxon>Eukaryota</taxon>
        <taxon>Metazoa</taxon>
        <taxon>Ecdysozoa</taxon>
        <taxon>Nematoda</taxon>
        <taxon>Chromadorea</taxon>
        <taxon>Rhabditida</taxon>
        <taxon>Rhabditina</taxon>
        <taxon>Rhabditomorpha</taxon>
        <taxon>Strongyloidea</taxon>
        <taxon>Ancylostomatidae</taxon>
        <taxon>Bunostominae</taxon>
        <taxon>Necator</taxon>
    </lineage>
</organism>